<keyword evidence="3" id="KW-1185">Reference proteome</keyword>
<evidence type="ECO:0000313" key="2">
    <source>
        <dbReference type="EMBL" id="KAB1443564.1"/>
    </source>
</evidence>
<protein>
    <submittedName>
        <fullName evidence="2">Uncharacterized protein</fullName>
    </submittedName>
</protein>
<comment type="caution">
    <text evidence="2">The sequence shown here is derived from an EMBL/GenBank/DDBJ whole genome shotgun (WGS) entry which is preliminary data.</text>
</comment>
<reference evidence="2 3" key="1">
    <citation type="journal article" date="2017" name="Int. J. Syst. Evol. Microbiol.">
        <title>Desulfovibrio senegalensis sp. nov., a mesophilic sulfate reducer isolated from marine sediment.</title>
        <authorList>
            <person name="Thioye A."/>
            <person name="Gam Z.B.A."/>
            <person name="Mbengue M."/>
            <person name="Cayol J.L."/>
            <person name="Joseph-Bartoli M."/>
            <person name="Toure-Kane C."/>
            <person name="Labat M."/>
        </authorList>
    </citation>
    <scope>NUCLEOTIDE SEQUENCE [LARGE SCALE GENOMIC DNA]</scope>
    <source>
        <strain evidence="2 3">DSM 101509</strain>
    </source>
</reference>
<feature type="transmembrane region" description="Helical" evidence="1">
    <location>
        <begin position="69"/>
        <end position="86"/>
    </location>
</feature>
<dbReference type="AlphaFoldDB" id="A0A6N6N668"/>
<proteinExistence type="predicted"/>
<dbReference type="RefSeq" id="WP_151149936.1">
    <property type="nucleotide sequence ID" value="NZ_WAIE01000001.1"/>
</dbReference>
<evidence type="ECO:0000313" key="3">
    <source>
        <dbReference type="Proteomes" id="UP000438699"/>
    </source>
</evidence>
<sequence length="144" mass="17187">MKIVKRLIAWDEHRSLQKTIGKLICGLIPAKPIALDDPDAPDMTDWKEVEKHWGFTEEDRPRIIRGYQIEMLLALVPAFLAILIIWNQFTTFGQEWKGWFTVVGLFFLSCLIICSRWWRIWMMKNKKFQPLSMWLGVEDDEKYR</sequence>
<evidence type="ECO:0000256" key="1">
    <source>
        <dbReference type="SAM" id="Phobius"/>
    </source>
</evidence>
<accession>A0A6N6N668</accession>
<organism evidence="2 3">
    <name type="scientific">Pseudodesulfovibrio senegalensis</name>
    <dbReference type="NCBI Taxonomy" id="1721087"/>
    <lineage>
        <taxon>Bacteria</taxon>
        <taxon>Pseudomonadati</taxon>
        <taxon>Thermodesulfobacteriota</taxon>
        <taxon>Desulfovibrionia</taxon>
        <taxon>Desulfovibrionales</taxon>
        <taxon>Desulfovibrionaceae</taxon>
    </lineage>
</organism>
<feature type="transmembrane region" description="Helical" evidence="1">
    <location>
        <begin position="98"/>
        <end position="118"/>
    </location>
</feature>
<dbReference type="Proteomes" id="UP000438699">
    <property type="component" value="Unassembled WGS sequence"/>
</dbReference>
<keyword evidence="1" id="KW-1133">Transmembrane helix</keyword>
<keyword evidence="1" id="KW-0472">Membrane</keyword>
<keyword evidence="1" id="KW-0812">Transmembrane</keyword>
<gene>
    <name evidence="2" type="ORF">F8A88_04775</name>
</gene>
<name>A0A6N6N668_9BACT</name>
<dbReference type="EMBL" id="WAIE01000001">
    <property type="protein sequence ID" value="KAB1443564.1"/>
    <property type="molecule type" value="Genomic_DNA"/>
</dbReference>